<evidence type="ECO:0000313" key="2">
    <source>
        <dbReference type="EMBL" id="OJH34146.1"/>
    </source>
</evidence>
<dbReference type="AlphaFoldDB" id="A0A1L9AVX0"/>
<name>A0A1L9AVX0_9BACT</name>
<comment type="caution">
    <text evidence="2">The sequence shown here is derived from an EMBL/GenBank/DDBJ whole genome shotgun (WGS) entry which is preliminary data.</text>
</comment>
<sequence length="60" mass="6360">MKFIGGIIVVLYALMAYRGWEPFTRAERGTVTSSTSSRGSGGGFFVGGSRYRSGGFMGGK</sequence>
<gene>
    <name evidence="2" type="ORF">BON30_45130</name>
</gene>
<feature type="region of interest" description="Disordered" evidence="1">
    <location>
        <begin position="28"/>
        <end position="60"/>
    </location>
</feature>
<accession>A0A1L9AVX0</accession>
<evidence type="ECO:0000313" key="3">
    <source>
        <dbReference type="Proteomes" id="UP000182229"/>
    </source>
</evidence>
<evidence type="ECO:0000256" key="1">
    <source>
        <dbReference type="SAM" id="MobiDB-lite"/>
    </source>
</evidence>
<proteinExistence type="predicted"/>
<reference evidence="2 3" key="2">
    <citation type="submission" date="2016-12" db="EMBL/GenBank/DDBJ databases">
        <title>Draft Genome Sequence of Cystobacter ferrugineus Strain Cbfe23.</title>
        <authorList>
            <person name="Akbar S."/>
            <person name="Dowd S.E."/>
            <person name="Stevens D.C."/>
        </authorList>
    </citation>
    <scope>NUCLEOTIDE SEQUENCE [LARGE SCALE GENOMIC DNA]</scope>
    <source>
        <strain evidence="2 3">Cbfe23</strain>
    </source>
</reference>
<dbReference type="STRING" id="83449.BON30_45130"/>
<organism evidence="2 3">
    <name type="scientific">Cystobacter ferrugineus</name>
    <dbReference type="NCBI Taxonomy" id="83449"/>
    <lineage>
        <taxon>Bacteria</taxon>
        <taxon>Pseudomonadati</taxon>
        <taxon>Myxococcota</taxon>
        <taxon>Myxococcia</taxon>
        <taxon>Myxococcales</taxon>
        <taxon>Cystobacterineae</taxon>
        <taxon>Archangiaceae</taxon>
        <taxon>Cystobacter</taxon>
    </lineage>
</organism>
<feature type="compositionally biased region" description="Low complexity" evidence="1">
    <location>
        <begin position="29"/>
        <end position="38"/>
    </location>
</feature>
<protein>
    <submittedName>
        <fullName evidence="2">Uncharacterized protein</fullName>
    </submittedName>
</protein>
<reference evidence="3" key="1">
    <citation type="submission" date="2016-11" db="EMBL/GenBank/DDBJ databases">
        <authorList>
            <person name="Shukria A."/>
            <person name="Stevens D.C."/>
        </authorList>
    </citation>
    <scope>NUCLEOTIDE SEQUENCE [LARGE SCALE GENOMIC DNA]</scope>
    <source>
        <strain evidence="3">Cbfe23</strain>
    </source>
</reference>
<dbReference type="Proteomes" id="UP000182229">
    <property type="component" value="Unassembled WGS sequence"/>
</dbReference>
<dbReference type="EMBL" id="MPIN01000022">
    <property type="protein sequence ID" value="OJH34146.1"/>
    <property type="molecule type" value="Genomic_DNA"/>
</dbReference>
<keyword evidence="3" id="KW-1185">Reference proteome</keyword>
<dbReference type="RefSeq" id="WP_071904829.1">
    <property type="nucleotide sequence ID" value="NZ_MPIN01000022.1"/>
</dbReference>